<dbReference type="NCBIfam" id="NF004159">
    <property type="entry name" value="PRK05627.1-2"/>
    <property type="match status" value="1"/>
</dbReference>
<keyword evidence="4 15" id="KW-0285">Flavoprotein</keyword>
<sequence length="314" mass="36515">MKLIRGICNLKKINSNSAVSIGNFDGIHLGHQKLLSNLYEIGKKNNIPTIVILFEPQPLEFLNTQNPPKRITTLQNKIKYIQLWKIDIILCIKFNEYFSSLSAEKFIKNVLIKKLNIKFIIIGDDFRFGSKRNGNISLLKKIGYQYNFKVIEISALLYKNIIKISSTNIRKCLLENKIELVRKLLGRPFSILGRVIHGNKIGRKLGYPTANILLHKNIPINNGVYAVKVSCFLNKDFIGICNIGIKPSYFHSKKNRLLEVYLFNFNIDLYEKKIEVFLYKKIRDECFFSSIEKLKEQISKDVKIVKKYFNINYN</sequence>
<dbReference type="SUPFAM" id="SSF52374">
    <property type="entry name" value="Nucleotidylyl transferase"/>
    <property type="match status" value="1"/>
</dbReference>
<comment type="pathway">
    <text evidence="2 15">Cofactor biosynthesis; FAD biosynthesis; FAD from FMN: step 1/1.</text>
</comment>
<evidence type="ECO:0000256" key="7">
    <source>
        <dbReference type="ARBA" id="ARBA00022695"/>
    </source>
</evidence>
<dbReference type="InterPro" id="IPR023468">
    <property type="entry name" value="Riboflavin_kinase"/>
</dbReference>
<name>A0A4D6Y533_BUCRP</name>
<keyword evidence="9 15" id="KW-0418">Kinase</keyword>
<dbReference type="PANTHER" id="PTHR22749">
    <property type="entry name" value="RIBOFLAVIN KINASE/FMN ADENYLYLTRANSFERASE"/>
    <property type="match status" value="1"/>
</dbReference>
<comment type="catalytic activity">
    <reaction evidence="14 15">
        <text>FMN + ATP + H(+) = FAD + diphosphate</text>
        <dbReference type="Rhea" id="RHEA:17237"/>
        <dbReference type="ChEBI" id="CHEBI:15378"/>
        <dbReference type="ChEBI" id="CHEBI:30616"/>
        <dbReference type="ChEBI" id="CHEBI:33019"/>
        <dbReference type="ChEBI" id="CHEBI:57692"/>
        <dbReference type="ChEBI" id="CHEBI:58210"/>
        <dbReference type="EC" id="2.7.7.2"/>
    </reaction>
</comment>
<comment type="pathway">
    <text evidence="3 15">Cofactor biosynthesis; FMN biosynthesis; FMN from riboflavin (ATP route): step 1/1.</text>
</comment>
<feature type="domain" description="Riboflavin kinase" evidence="16">
    <location>
        <begin position="184"/>
        <end position="310"/>
    </location>
</feature>
<dbReference type="EC" id="2.7.1.26" evidence="15"/>
<evidence type="ECO:0000256" key="8">
    <source>
        <dbReference type="ARBA" id="ARBA00022741"/>
    </source>
</evidence>
<comment type="similarity">
    <text evidence="15">Belongs to the ribF family.</text>
</comment>
<organism evidence="17 18">
    <name type="scientific">Buchnera aphidicola subsp. Rhopalosiphum padi</name>
    <dbReference type="NCBI Taxonomy" id="98793"/>
    <lineage>
        <taxon>Bacteria</taxon>
        <taxon>Pseudomonadati</taxon>
        <taxon>Pseudomonadota</taxon>
        <taxon>Gammaproteobacteria</taxon>
        <taxon>Enterobacterales</taxon>
        <taxon>Erwiniaceae</taxon>
        <taxon>Buchnera</taxon>
    </lineage>
</organism>
<evidence type="ECO:0000256" key="13">
    <source>
        <dbReference type="ARBA" id="ARBA00047880"/>
    </source>
</evidence>
<keyword evidence="7 15" id="KW-0548">Nucleotidyltransferase</keyword>
<evidence type="ECO:0000256" key="10">
    <source>
        <dbReference type="ARBA" id="ARBA00022827"/>
    </source>
</evidence>
<gene>
    <name evidence="17" type="ORF">D9V76_00780</name>
</gene>
<evidence type="ECO:0000256" key="6">
    <source>
        <dbReference type="ARBA" id="ARBA00022679"/>
    </source>
</evidence>
<dbReference type="NCBIfam" id="NF004162">
    <property type="entry name" value="PRK05627.1-5"/>
    <property type="match status" value="1"/>
</dbReference>
<keyword evidence="11 15" id="KW-0067">ATP-binding</keyword>
<dbReference type="PANTHER" id="PTHR22749:SF6">
    <property type="entry name" value="RIBOFLAVIN KINASE"/>
    <property type="match status" value="1"/>
</dbReference>
<dbReference type="InterPro" id="IPR014729">
    <property type="entry name" value="Rossmann-like_a/b/a_fold"/>
</dbReference>
<dbReference type="EC" id="2.7.7.2" evidence="15"/>
<evidence type="ECO:0000256" key="4">
    <source>
        <dbReference type="ARBA" id="ARBA00022630"/>
    </source>
</evidence>
<dbReference type="PIRSF" id="PIRSF004491">
    <property type="entry name" value="FAD_Synth"/>
    <property type="match status" value="1"/>
</dbReference>
<dbReference type="Gene3D" id="3.40.50.620">
    <property type="entry name" value="HUPs"/>
    <property type="match status" value="1"/>
</dbReference>
<accession>A0A4D6Y533</accession>
<dbReference type="NCBIfam" id="NF004163">
    <property type="entry name" value="PRK05627.1-6"/>
    <property type="match status" value="1"/>
</dbReference>
<evidence type="ECO:0000313" key="18">
    <source>
        <dbReference type="Proteomes" id="UP000298688"/>
    </source>
</evidence>
<evidence type="ECO:0000256" key="1">
    <source>
        <dbReference type="ARBA" id="ARBA00002121"/>
    </source>
</evidence>
<dbReference type="InterPro" id="IPR002606">
    <property type="entry name" value="Riboflavin_kinase_bac"/>
</dbReference>
<dbReference type="GO" id="GO:0005524">
    <property type="term" value="F:ATP binding"/>
    <property type="evidence" value="ECO:0007669"/>
    <property type="project" value="UniProtKB-UniRule"/>
</dbReference>
<evidence type="ECO:0000256" key="9">
    <source>
        <dbReference type="ARBA" id="ARBA00022777"/>
    </source>
</evidence>
<dbReference type="RefSeq" id="WP_158336948.1">
    <property type="nucleotide sequence ID" value="NZ_CP034858.1"/>
</dbReference>
<dbReference type="GO" id="GO:0008531">
    <property type="term" value="F:riboflavin kinase activity"/>
    <property type="evidence" value="ECO:0007669"/>
    <property type="project" value="UniProtKB-UniRule"/>
</dbReference>
<dbReference type="SUPFAM" id="SSF82114">
    <property type="entry name" value="Riboflavin kinase-like"/>
    <property type="match status" value="1"/>
</dbReference>
<dbReference type="GO" id="GO:0003919">
    <property type="term" value="F:FMN adenylyltransferase activity"/>
    <property type="evidence" value="ECO:0007669"/>
    <property type="project" value="UniProtKB-UniRule"/>
</dbReference>
<evidence type="ECO:0000256" key="15">
    <source>
        <dbReference type="PIRNR" id="PIRNR004491"/>
    </source>
</evidence>
<dbReference type="EMBL" id="CP034858">
    <property type="protein sequence ID" value="QCI24806.1"/>
    <property type="molecule type" value="Genomic_DNA"/>
</dbReference>
<dbReference type="InterPro" id="IPR015865">
    <property type="entry name" value="Riboflavin_kinase_bac/euk"/>
</dbReference>
<dbReference type="GO" id="GO:0009231">
    <property type="term" value="P:riboflavin biosynthetic process"/>
    <property type="evidence" value="ECO:0007669"/>
    <property type="project" value="InterPro"/>
</dbReference>
<keyword evidence="10 15" id="KW-0274">FAD</keyword>
<dbReference type="UniPathway" id="UPA00277">
    <property type="reaction ID" value="UER00407"/>
</dbReference>
<comment type="function">
    <text evidence="1">Catalyzes the phosphorylation of riboflavin to FMN followed by the adenylation of FMN to FAD.</text>
</comment>
<dbReference type="NCBIfam" id="TIGR00083">
    <property type="entry name" value="ribF"/>
    <property type="match status" value="1"/>
</dbReference>
<keyword evidence="8 15" id="KW-0547">Nucleotide-binding</keyword>
<keyword evidence="5 15" id="KW-0288">FMN</keyword>
<dbReference type="UniPathway" id="UPA00276">
    <property type="reaction ID" value="UER00406"/>
</dbReference>
<dbReference type="Proteomes" id="UP000298688">
    <property type="component" value="Chromosome"/>
</dbReference>
<reference evidence="17 18" key="2">
    <citation type="submission" date="2019-05" db="EMBL/GenBank/DDBJ databases">
        <title>Genome evolution of the obligate endosymbiont Buchnera aphidicola.</title>
        <authorList>
            <person name="Moran N.A."/>
        </authorList>
    </citation>
    <scope>NUCLEOTIDE SEQUENCE [LARGE SCALE GENOMIC DNA]</scope>
    <source>
        <strain evidence="17 18">Rpa</strain>
    </source>
</reference>
<evidence type="ECO:0000313" key="17">
    <source>
        <dbReference type="EMBL" id="QCI24806.1"/>
    </source>
</evidence>
<evidence type="ECO:0000256" key="3">
    <source>
        <dbReference type="ARBA" id="ARBA00005201"/>
    </source>
</evidence>
<evidence type="ECO:0000256" key="12">
    <source>
        <dbReference type="ARBA" id="ARBA00023268"/>
    </source>
</evidence>
<evidence type="ECO:0000256" key="11">
    <source>
        <dbReference type="ARBA" id="ARBA00022840"/>
    </source>
</evidence>
<evidence type="ECO:0000259" key="16">
    <source>
        <dbReference type="SMART" id="SM00904"/>
    </source>
</evidence>
<proteinExistence type="inferred from homology"/>
<dbReference type="SMART" id="SM00904">
    <property type="entry name" value="Flavokinase"/>
    <property type="match status" value="1"/>
</dbReference>
<dbReference type="OrthoDB" id="9803667at2"/>
<dbReference type="Gene3D" id="2.40.30.30">
    <property type="entry name" value="Riboflavin kinase-like"/>
    <property type="match status" value="1"/>
</dbReference>
<dbReference type="GO" id="GO:0006747">
    <property type="term" value="P:FAD biosynthetic process"/>
    <property type="evidence" value="ECO:0007669"/>
    <property type="project" value="UniProtKB-UniRule"/>
</dbReference>
<dbReference type="FunFam" id="3.40.50.620:FF:000021">
    <property type="entry name" value="Riboflavin biosynthesis protein"/>
    <property type="match status" value="1"/>
</dbReference>
<evidence type="ECO:0000256" key="5">
    <source>
        <dbReference type="ARBA" id="ARBA00022643"/>
    </source>
</evidence>
<dbReference type="AlphaFoldDB" id="A0A4D6Y533"/>
<comment type="catalytic activity">
    <reaction evidence="13 15">
        <text>riboflavin + ATP = FMN + ADP + H(+)</text>
        <dbReference type="Rhea" id="RHEA:14357"/>
        <dbReference type="ChEBI" id="CHEBI:15378"/>
        <dbReference type="ChEBI" id="CHEBI:30616"/>
        <dbReference type="ChEBI" id="CHEBI:57986"/>
        <dbReference type="ChEBI" id="CHEBI:58210"/>
        <dbReference type="ChEBI" id="CHEBI:456216"/>
        <dbReference type="EC" id="2.7.1.26"/>
    </reaction>
</comment>
<dbReference type="CDD" id="cd02064">
    <property type="entry name" value="FAD_synthetase_N"/>
    <property type="match status" value="1"/>
</dbReference>
<dbReference type="InterPro" id="IPR023465">
    <property type="entry name" value="Riboflavin_kinase_dom_sf"/>
</dbReference>
<protein>
    <recommendedName>
        <fullName evidence="15">Riboflavin biosynthesis protein</fullName>
    </recommendedName>
    <domain>
        <recommendedName>
            <fullName evidence="15">Riboflavin kinase</fullName>
            <ecNumber evidence="15">2.7.1.26</ecNumber>
        </recommendedName>
        <alternativeName>
            <fullName evidence="15">Flavokinase</fullName>
        </alternativeName>
    </domain>
    <domain>
        <recommendedName>
            <fullName evidence="15">FMN adenylyltransferase</fullName>
            <ecNumber evidence="15">2.7.7.2</ecNumber>
        </recommendedName>
        <alternativeName>
            <fullName evidence="15">FAD pyrophosphorylase</fullName>
        </alternativeName>
        <alternativeName>
            <fullName evidence="15">FAD synthase</fullName>
        </alternativeName>
    </domain>
</protein>
<keyword evidence="6 15" id="KW-0808">Transferase</keyword>
<dbReference type="InterPro" id="IPR015864">
    <property type="entry name" value="FAD_synthase"/>
</dbReference>
<reference evidence="17 18" key="1">
    <citation type="submission" date="2018-12" db="EMBL/GenBank/DDBJ databases">
        <authorList>
            <person name="Chong R.A."/>
        </authorList>
    </citation>
    <scope>NUCLEOTIDE SEQUENCE [LARGE SCALE GENOMIC DNA]</scope>
    <source>
        <strain evidence="17 18">Rpa</strain>
    </source>
</reference>
<dbReference type="Pfam" id="PF06574">
    <property type="entry name" value="FAD_syn"/>
    <property type="match status" value="1"/>
</dbReference>
<keyword evidence="12" id="KW-0511">Multifunctional enzyme</keyword>
<evidence type="ECO:0000256" key="14">
    <source>
        <dbReference type="ARBA" id="ARBA00049494"/>
    </source>
</evidence>
<evidence type="ECO:0000256" key="2">
    <source>
        <dbReference type="ARBA" id="ARBA00004726"/>
    </source>
</evidence>
<dbReference type="Pfam" id="PF01687">
    <property type="entry name" value="Flavokinase"/>
    <property type="match status" value="1"/>
</dbReference>
<dbReference type="GO" id="GO:0009398">
    <property type="term" value="P:FMN biosynthetic process"/>
    <property type="evidence" value="ECO:0007669"/>
    <property type="project" value="UniProtKB-UniRule"/>
</dbReference>